<dbReference type="PROSITE" id="PS51689">
    <property type="entry name" value="SAM_RNA_A_N6_MT"/>
    <property type="match status" value="1"/>
</dbReference>
<keyword evidence="10" id="KW-0804">Transcription</keyword>
<dbReference type="PANTHER" id="PTHR11727">
    <property type="entry name" value="DIMETHYLADENOSINE TRANSFERASE"/>
    <property type="match status" value="1"/>
</dbReference>
<dbReference type="GO" id="GO:0006391">
    <property type="term" value="P:transcription initiation at mitochondrial promoter"/>
    <property type="evidence" value="ECO:0007669"/>
    <property type="project" value="TreeGrafter"/>
</dbReference>
<keyword evidence="2 12" id="KW-0698">rRNA processing</keyword>
<feature type="binding site" evidence="11">
    <location>
        <position position="190"/>
    </location>
    <ligand>
        <name>S-adenosyl-L-methionine</name>
        <dbReference type="ChEBI" id="CHEBI:59789"/>
    </ligand>
</feature>
<proteinExistence type="inferred from homology"/>
<dbReference type="GO" id="GO:0003723">
    <property type="term" value="F:RNA binding"/>
    <property type="evidence" value="ECO:0007669"/>
    <property type="project" value="UniProtKB-UniRule"/>
</dbReference>
<evidence type="ECO:0000256" key="12">
    <source>
        <dbReference type="RuleBase" id="RU362106"/>
    </source>
</evidence>
<dbReference type="GO" id="GO:0034246">
    <property type="term" value="F:mitochondrial transcription factor activity"/>
    <property type="evidence" value="ECO:0007669"/>
    <property type="project" value="TreeGrafter"/>
</dbReference>
<dbReference type="OrthoDB" id="9895503at2759"/>
<evidence type="ECO:0000256" key="1">
    <source>
        <dbReference type="ARBA" id="ARBA00004173"/>
    </source>
</evidence>
<dbReference type="AlphaFoldDB" id="A0A553NJZ5"/>
<evidence type="ECO:0000256" key="3">
    <source>
        <dbReference type="ARBA" id="ARBA00022603"/>
    </source>
</evidence>
<evidence type="ECO:0000313" key="15">
    <source>
        <dbReference type="Proteomes" id="UP000316079"/>
    </source>
</evidence>
<comment type="similarity">
    <text evidence="11 12">Belongs to the class I-like SAM-binding methyltransferase superfamily. rRNA adenine N(6)-methyltransferase family.</text>
</comment>
<reference evidence="14 15" key="1">
    <citation type="journal article" date="2019" name="Sci. Data">
        <title>Hybrid genome assembly and annotation of Danionella translucida.</title>
        <authorList>
            <person name="Kadobianskyi M."/>
            <person name="Schulze L."/>
            <person name="Schuelke M."/>
            <person name="Judkewitz B."/>
        </authorList>
    </citation>
    <scope>NUCLEOTIDE SEQUENCE [LARGE SCALE GENOMIC DNA]</scope>
    <source>
        <strain evidence="14 15">Bolton</strain>
    </source>
</reference>
<evidence type="ECO:0000256" key="5">
    <source>
        <dbReference type="ARBA" id="ARBA00022691"/>
    </source>
</evidence>
<sequence>MFWCIPELWTRKLCFKCRFILFNMTTCVGRRSFVLNLRGFCRASRMSAHSALPVTKPTTVSISRRSYSLDSLSSGSRKSHTNKSECLSPSIRGCQRNLSAVALPVAAQFYPPRCHHPLDLGDVESNTQKAMVCRNTRTFIVDPALATTLANLLGRDIDEGKAVIFEVNPGPGVFTRALLNRGAQRVVALESNRHFLPDLQELESNLDEKLDLVHCDFFRLDTNSTEELRPSAMTMKKIFSDLGISEIFAIIDRKYEQNLLWRFIYNLFDRYSFYYYGRLELIIFITQKQYMALVAPTRNYVHYLAYSVLAQMACDIELLHEEPLSSFLITNGNSVKKHLNQNLCMVRITPRKDLFSGVLTPLNSSTLVMMVKQCLVKRKSLLMKHIDSWSPGMGFRMISKLGYPYDVKTGDVSPNDYKLLFEMMKQSGNFGYSWLFMEKWQRTGKS</sequence>
<comment type="caution">
    <text evidence="14">The sequence shown here is derived from an EMBL/GenBank/DDBJ whole genome shotgun (WGS) entry which is preliminary data.</text>
</comment>
<dbReference type="EC" id="2.1.1.-" evidence="12"/>
<dbReference type="GO" id="GO:0005759">
    <property type="term" value="C:mitochondrial matrix"/>
    <property type="evidence" value="ECO:0007669"/>
    <property type="project" value="TreeGrafter"/>
</dbReference>
<evidence type="ECO:0000256" key="2">
    <source>
        <dbReference type="ARBA" id="ARBA00022552"/>
    </source>
</evidence>
<keyword evidence="3 11" id="KW-0489">Methyltransferase</keyword>
<dbReference type="SUPFAM" id="SSF53335">
    <property type="entry name" value="S-adenosyl-L-methionine-dependent methyltransferases"/>
    <property type="match status" value="1"/>
</dbReference>
<name>A0A553NJZ5_9TELE</name>
<keyword evidence="15" id="KW-1185">Reference proteome</keyword>
<evidence type="ECO:0000256" key="9">
    <source>
        <dbReference type="ARBA" id="ARBA00023128"/>
    </source>
</evidence>
<evidence type="ECO:0000256" key="10">
    <source>
        <dbReference type="ARBA" id="ARBA00023163"/>
    </source>
</evidence>
<dbReference type="Pfam" id="PF00398">
    <property type="entry name" value="RrnaAD"/>
    <property type="match status" value="1"/>
</dbReference>
<evidence type="ECO:0000259" key="13">
    <source>
        <dbReference type="SMART" id="SM00650"/>
    </source>
</evidence>
<dbReference type="CDD" id="cd02440">
    <property type="entry name" value="AdoMet_MTases"/>
    <property type="match status" value="1"/>
</dbReference>
<evidence type="ECO:0000256" key="11">
    <source>
        <dbReference type="PROSITE-ProRule" id="PRU01026"/>
    </source>
</evidence>
<gene>
    <name evidence="14" type="ORF">DNTS_029333</name>
</gene>
<dbReference type="InterPro" id="IPR001737">
    <property type="entry name" value="KsgA/Erm"/>
</dbReference>
<comment type="subcellular location">
    <subcellularLocation>
        <location evidence="1">Mitochondrion</location>
    </subcellularLocation>
</comment>
<comment type="caution">
    <text evidence="11">Lacks conserved residue(s) required for the propagation of feature annotation.</text>
</comment>
<keyword evidence="5 11" id="KW-0949">S-adenosyl-L-methionine</keyword>
<dbReference type="EMBL" id="SRMA01026897">
    <property type="protein sequence ID" value="TRY65773.1"/>
    <property type="molecule type" value="Genomic_DNA"/>
</dbReference>
<dbReference type="GO" id="GO:0000179">
    <property type="term" value="F:rRNA (adenine-N6,N6-)-dimethyltransferase activity"/>
    <property type="evidence" value="ECO:0007669"/>
    <property type="project" value="UniProtKB-UniRule"/>
</dbReference>
<dbReference type="PANTHER" id="PTHR11727:SF13">
    <property type="entry name" value="DIMETHYLADENOSINE TRANSFERASE 2, MITOCHONDRIAL"/>
    <property type="match status" value="1"/>
</dbReference>
<dbReference type="Proteomes" id="UP000316079">
    <property type="component" value="Unassembled WGS sequence"/>
</dbReference>
<feature type="binding site" evidence="11">
    <location>
        <position position="216"/>
    </location>
    <ligand>
        <name>S-adenosyl-L-methionine</name>
        <dbReference type="ChEBI" id="CHEBI:59789"/>
    </ligand>
</feature>
<feature type="domain" description="Ribosomal RNA adenine methylase transferase N-terminal" evidence="13">
    <location>
        <begin position="145"/>
        <end position="333"/>
    </location>
</feature>
<dbReference type="SMART" id="SM00650">
    <property type="entry name" value="rADc"/>
    <property type="match status" value="1"/>
</dbReference>
<keyword evidence="6 11" id="KW-0694">RNA-binding</keyword>
<dbReference type="STRING" id="623744.A0A553NJZ5"/>
<keyword evidence="8" id="KW-0805">Transcription regulation</keyword>
<keyword evidence="7" id="KW-0809">Transit peptide</keyword>
<protein>
    <recommendedName>
        <fullName evidence="12">rRNA adenine N(6)-methyltransferase</fullName>
        <ecNumber evidence="12">2.1.1.-</ecNumber>
    </recommendedName>
</protein>
<keyword evidence="4 11" id="KW-0808">Transferase</keyword>
<organism evidence="14 15">
    <name type="scientific">Danionella cerebrum</name>
    <dbReference type="NCBI Taxonomy" id="2873325"/>
    <lineage>
        <taxon>Eukaryota</taxon>
        <taxon>Metazoa</taxon>
        <taxon>Chordata</taxon>
        <taxon>Craniata</taxon>
        <taxon>Vertebrata</taxon>
        <taxon>Euteleostomi</taxon>
        <taxon>Actinopterygii</taxon>
        <taxon>Neopterygii</taxon>
        <taxon>Teleostei</taxon>
        <taxon>Ostariophysi</taxon>
        <taxon>Cypriniformes</taxon>
        <taxon>Danionidae</taxon>
        <taxon>Danioninae</taxon>
        <taxon>Danionella</taxon>
    </lineage>
</organism>
<dbReference type="InterPro" id="IPR029063">
    <property type="entry name" value="SAM-dependent_MTases_sf"/>
</dbReference>
<evidence type="ECO:0000256" key="8">
    <source>
        <dbReference type="ARBA" id="ARBA00023015"/>
    </source>
</evidence>
<evidence type="ECO:0000313" key="14">
    <source>
        <dbReference type="EMBL" id="TRY65773.1"/>
    </source>
</evidence>
<accession>A0A553NJZ5</accession>
<evidence type="ECO:0000256" key="6">
    <source>
        <dbReference type="ARBA" id="ARBA00022884"/>
    </source>
</evidence>
<dbReference type="InterPro" id="IPR020598">
    <property type="entry name" value="rRNA_Ade_methylase_Trfase_N"/>
</dbReference>
<dbReference type="Gene3D" id="3.40.50.150">
    <property type="entry name" value="Vaccinia Virus protein VP39"/>
    <property type="match status" value="1"/>
</dbReference>
<evidence type="ECO:0000256" key="4">
    <source>
        <dbReference type="ARBA" id="ARBA00022679"/>
    </source>
</evidence>
<feature type="binding site" evidence="11">
    <location>
        <position position="140"/>
    </location>
    <ligand>
        <name>S-adenosyl-L-methionine</name>
        <dbReference type="ChEBI" id="CHEBI:59789"/>
    </ligand>
</feature>
<keyword evidence="9" id="KW-0496">Mitochondrion</keyword>
<evidence type="ECO:0000256" key="7">
    <source>
        <dbReference type="ARBA" id="ARBA00022946"/>
    </source>
</evidence>